<evidence type="ECO:0000256" key="3">
    <source>
        <dbReference type="ARBA" id="ARBA00023157"/>
    </source>
</evidence>
<dbReference type="InterPro" id="IPR015816">
    <property type="entry name" value="Vitellinogen_b-sht_N"/>
</dbReference>
<dbReference type="SUPFAM" id="SSF48431">
    <property type="entry name" value="Lipovitellin-phosvitin complex, superhelical domain"/>
    <property type="match status" value="1"/>
</dbReference>
<dbReference type="InterPro" id="IPR001747">
    <property type="entry name" value="Vitellogenin_N"/>
</dbReference>
<keyword evidence="2" id="KW-0758">Storage protein</keyword>
<dbReference type="PROSITE" id="PS51211">
    <property type="entry name" value="VITELLOGENIN"/>
    <property type="match status" value="1"/>
</dbReference>
<accession>Q9UAR3</accession>
<sequence length="1721" mass="194666">MKGVILLTLLGACLGLHSNLEYQYRYSGRVASGIPFIKSQYSGAGFQADVFLQITSTKVPFFKISNTMVGEYHDELECDTRAPLPIEYHPLVEGKELLEKPFQAIPGEQRGEEHLVGPAEPAWITNIKKAIVRAFSIPPIMANAGRQVDAFKRTTYSHNGTFIHGDCMCWYSMIHLNKEEAARENRQREAAMEEDIQREEQDESDRFTSSKVPSKTSKTQTSKTTKTTGTKTTGTKTTGTKNTGFKGAPAKLTTPERIDNTLWSMSRTVDFDSCEDLVKWRIHGNKKIDKKIQRTSIGTYLLRGNARDTRVEYAVIEGSITVFTGTQSHEHISTFTNQTLELKRVRRIQNLFSFDYETVTHQSFHFEVDKFDVSEQEPGHDIHPSLEQLVTGIRITTQGVTEIKTLIIRLLKMLVKRTTTHPYSTDPLVKDMSTLVDAASILSRPEIEALCSQIEHEELHAKKLEIFYELLVTAGTEPAIRYLLDKIKDPEFRKTNVASVKTILENFHTSVKNPLLIPDIIDLEQTLTWDEENQQFKMTLLLNLASLAKQLCLSSDKWESYGYNTCDPQHTCTPDFIIENFLPTLIQGVQDDESSLWIRLVYIQALANLGIPQTIDVLKHFALGDKPSTNIHVLRTNAILGLSGVYLPETAQSSVFGILMPVFENTGEHNEVRAVAFLAMMTFKPSLAWWERIAISTWRDPSSQVANYVSTTITSLANANYPMSKIAGRVVHLAKPPTHVSLTHSSMIFLNDYLYNCKSQNYFNFGWFASNQGLFPSKILYQLQLRTFLGFTKEFRVVFGQAEINKIIKKAYSSFVQNKILRTKSKDAETVQEMFDEIVDQLGVIHTEKEADMSFYIKITDFISLTPVLSSPENILAILSEEDRDNMFNSPHIERSVDYTEVLPTDLGLPFMIHYTEENAYLVDWKVTKSQSIPTKRKDFADLTLDFSQDNTLETKTLLPWSKKFGVGAGLHNVVSLVLPFSVHTNLDNEHSELKVTIEPQDSSKVQLFNIHNYPFTVVTGPFPTALHTQQSEYKKISAFPLETSVQRIQVFPSVVGLSVEASWAKDFPSQFDPLHFFSDDFDPFMPAYKSWDYSIVLDPAASTTKSITFTFAYVTLEKAEDIVQQENFEQFGQETQGAADYVDFSQTHVGGALEFQFGQGETESFGQEQQQETQSRQRIVQLQQDFMPITGGIVRTVSMGVELKGATKKKSYESVVTWAISKSTSQISTKVQLSLIKNPTEGSLEEPHATCFNVQLLKPTFPLMATVEEVLSTDFHTTVTAEVYYGESCSSSPVLEVQGTLDVSDEVVRRLREELAKECDPEITHLLPIDIITSPLYDHAHFTARWTEDYPVILKNLSYHIDDIIQHELYSVTTYDHTAINPEHTIDIDATKCLKCNKWTIRNERPEMVAVATGLSPPVILKDFLGPAEIRKVFDYNFVQGRTSFKCIVEKTKVKTHDGVEFPYHPDSCWTTLGFGHQLEQGKEGPLNVIIMARFTDEWEVRLVCNFTGYLYEFTKSQLLVNGEPYAEGDEIVRFSVLEDGSLFTKKNMAFAIKVSDKIEILHLHIARGSIDGLCGRMDGEKTNDLVGPQGCIYSDPALFALAWTTKGEGCAQFSLRSKKRAVENFQQVCPRETHIPTGVSHPNVLYDCTEWQYVERFFGDYRCKAIVATPVCKDTCKATRTFAKPLEYDCQVFGQRRNATQLECHKHTLLTSFPASCVP</sequence>
<dbReference type="Pfam" id="PF01347">
    <property type="entry name" value="Vitellogenin_N"/>
    <property type="match status" value="1"/>
</dbReference>
<reference evidence="10" key="1">
    <citation type="journal article" date="1999" name="Proc. Natl. Acad. Sci. U.S.A.">
        <title>The crayfish plasma clotting protein: a vitellogenin-related protein responsible for clot formation in crustacean blood.</title>
        <authorList>
            <person name="Hall M."/>
            <person name="Wang R."/>
            <person name="van Antwerpen R."/>
            <person name="Sottrup-Jensen L."/>
            <person name="Soderhall K."/>
        </authorList>
    </citation>
    <scope>NUCLEOTIDE SEQUENCE</scope>
</reference>
<feature type="domain" description="Vitellogenin" evidence="8">
    <location>
        <begin position="16"/>
        <end position="812"/>
    </location>
</feature>
<keyword evidence="3" id="KW-1015">Disulfide bond</keyword>
<evidence type="ECO:0000256" key="4">
    <source>
        <dbReference type="ARBA" id="ARBA00023180"/>
    </source>
</evidence>
<feature type="region of interest" description="Disordered" evidence="6">
    <location>
        <begin position="185"/>
        <end position="251"/>
    </location>
</feature>
<dbReference type="SUPFAM" id="SSF56968">
    <property type="entry name" value="Lipovitellin-phosvitin complex, beta-sheet shell regions"/>
    <property type="match status" value="2"/>
</dbReference>
<dbReference type="Gene3D" id="2.30.230.10">
    <property type="entry name" value="Lipovitellin, beta-sheet shell regions, chain A"/>
    <property type="match status" value="1"/>
</dbReference>
<evidence type="ECO:0000256" key="1">
    <source>
        <dbReference type="ARBA" id="ARBA00022729"/>
    </source>
</evidence>
<dbReference type="InterPro" id="IPR011030">
    <property type="entry name" value="Lipovitellin_superhlx_dom"/>
</dbReference>
<feature type="domain" description="VWFD" evidence="9">
    <location>
        <begin position="1445"/>
        <end position="1613"/>
    </location>
</feature>
<keyword evidence="4" id="KW-0325">Glycoprotein</keyword>
<dbReference type="SMART" id="SM00638">
    <property type="entry name" value="LPD_N"/>
    <property type="match status" value="1"/>
</dbReference>
<evidence type="ECO:0000313" key="10">
    <source>
        <dbReference type="EMBL" id="AAD16454.1"/>
    </source>
</evidence>
<feature type="compositionally biased region" description="Acidic residues" evidence="6">
    <location>
        <begin position="192"/>
        <end position="203"/>
    </location>
</feature>
<feature type="chain" id="PRO_5012452366" evidence="7">
    <location>
        <begin position="16"/>
        <end position="1721"/>
    </location>
</feature>
<dbReference type="PIR" id="S30348">
    <property type="entry name" value="S30348"/>
</dbReference>
<dbReference type="EMBL" id="AF102268">
    <property type="protein sequence ID" value="AAD16454.1"/>
    <property type="molecule type" value="mRNA"/>
</dbReference>
<dbReference type="InterPro" id="IPR050733">
    <property type="entry name" value="Vitellogenin/Apolipophorin"/>
</dbReference>
<name>Q9UAR3_PACLE</name>
<dbReference type="SMART" id="SM00216">
    <property type="entry name" value="VWD"/>
    <property type="match status" value="1"/>
</dbReference>
<dbReference type="PROSITE" id="PS51233">
    <property type="entry name" value="VWFD"/>
    <property type="match status" value="1"/>
</dbReference>
<dbReference type="InterPro" id="IPR001846">
    <property type="entry name" value="VWF_type-D"/>
</dbReference>
<dbReference type="GO" id="GO:0005319">
    <property type="term" value="F:lipid transporter activity"/>
    <property type="evidence" value="ECO:0007669"/>
    <property type="project" value="InterPro"/>
</dbReference>
<dbReference type="Gene3D" id="1.25.10.20">
    <property type="entry name" value="Vitellinogen, superhelical"/>
    <property type="match status" value="1"/>
</dbReference>
<evidence type="ECO:0000259" key="9">
    <source>
        <dbReference type="PROSITE" id="PS51233"/>
    </source>
</evidence>
<organism evidence="10">
    <name type="scientific">Pacifastacus leniusculus</name>
    <name type="common">Signal crayfish</name>
    <dbReference type="NCBI Taxonomy" id="6720"/>
    <lineage>
        <taxon>Eukaryota</taxon>
        <taxon>Metazoa</taxon>
        <taxon>Ecdysozoa</taxon>
        <taxon>Arthropoda</taxon>
        <taxon>Crustacea</taxon>
        <taxon>Multicrustacea</taxon>
        <taxon>Malacostraca</taxon>
        <taxon>Eumalacostraca</taxon>
        <taxon>Eucarida</taxon>
        <taxon>Decapoda</taxon>
        <taxon>Pleocyemata</taxon>
        <taxon>Astacidea</taxon>
        <taxon>Astacoidea</taxon>
        <taxon>Astacidae</taxon>
        <taxon>Pacifastacus</taxon>
    </lineage>
</organism>
<evidence type="ECO:0000256" key="2">
    <source>
        <dbReference type="ARBA" id="ARBA00022761"/>
    </source>
</evidence>
<protein>
    <submittedName>
        <fullName evidence="10">Clotting protein</fullName>
    </submittedName>
</protein>
<evidence type="ECO:0000259" key="8">
    <source>
        <dbReference type="PROSITE" id="PS51211"/>
    </source>
</evidence>
<evidence type="ECO:0000256" key="6">
    <source>
        <dbReference type="SAM" id="MobiDB-lite"/>
    </source>
</evidence>
<evidence type="ECO:0000256" key="5">
    <source>
        <dbReference type="PROSITE-ProRule" id="PRU00557"/>
    </source>
</evidence>
<feature type="compositionally biased region" description="Low complexity" evidence="6">
    <location>
        <begin position="209"/>
        <end position="247"/>
    </location>
</feature>
<proteinExistence type="evidence at transcript level"/>
<dbReference type="PANTHER" id="PTHR23345">
    <property type="entry name" value="VITELLOGENIN-RELATED"/>
    <property type="match status" value="1"/>
</dbReference>
<dbReference type="InterPro" id="IPR015819">
    <property type="entry name" value="Lipid_transp_b-sht_shell"/>
</dbReference>
<evidence type="ECO:0000256" key="7">
    <source>
        <dbReference type="SAM" id="SignalP"/>
    </source>
</evidence>
<dbReference type="PANTHER" id="PTHR23345:SF15">
    <property type="entry name" value="VITELLOGENIN 1-RELATED"/>
    <property type="match status" value="1"/>
</dbReference>
<feature type="signal peptide" evidence="7">
    <location>
        <begin position="1"/>
        <end position="15"/>
    </location>
</feature>
<comment type="caution">
    <text evidence="5">Lacks conserved residue(s) required for the propagation of feature annotation.</text>
</comment>
<keyword evidence="1 7" id="KW-0732">Signal</keyword>